<proteinExistence type="predicted"/>
<evidence type="ECO:0000256" key="1">
    <source>
        <dbReference type="ARBA" id="ARBA00001946"/>
    </source>
</evidence>
<sequence length="101" mass="12125">MGEDEAKVIRDTLNHPYNKSFVRFKAKPYIKIFESDYGTNDILQELVKVDFNIAQTLHQKELLEISMWWKDLSLTQELKFVRNQPVKWYLWSIATLSDPRY</sequence>
<dbReference type="Gene3D" id="1.10.600.10">
    <property type="entry name" value="Farnesyl Diphosphate Synthase"/>
    <property type="match status" value="1"/>
</dbReference>
<keyword evidence="5" id="KW-1185">Reference proteome</keyword>
<dbReference type="GO" id="GO:0010333">
    <property type="term" value="F:terpene synthase activity"/>
    <property type="evidence" value="ECO:0007669"/>
    <property type="project" value="InterPro"/>
</dbReference>
<comment type="cofactor">
    <cofactor evidence="1">
        <name>Mg(2+)</name>
        <dbReference type="ChEBI" id="CHEBI:18420"/>
    </cofactor>
</comment>
<comment type="caution">
    <text evidence="4">The sequence shown here is derived from an EMBL/GenBank/DDBJ whole genome shotgun (WGS) entry which is preliminary data.</text>
</comment>
<dbReference type="PANTHER" id="PTHR31225:SF0">
    <property type="entry name" value="S-(+)-LINALOOL SYNTHASE, CHLOROPLASTIC"/>
    <property type="match status" value="1"/>
</dbReference>
<name>A0A7J7L8W8_9MAGN</name>
<dbReference type="InterPro" id="IPR050148">
    <property type="entry name" value="Terpene_synthase-like"/>
</dbReference>
<evidence type="ECO:0000256" key="3">
    <source>
        <dbReference type="ARBA" id="ARBA00023239"/>
    </source>
</evidence>
<organism evidence="4 5">
    <name type="scientific">Kingdonia uniflora</name>
    <dbReference type="NCBI Taxonomy" id="39325"/>
    <lineage>
        <taxon>Eukaryota</taxon>
        <taxon>Viridiplantae</taxon>
        <taxon>Streptophyta</taxon>
        <taxon>Embryophyta</taxon>
        <taxon>Tracheophyta</taxon>
        <taxon>Spermatophyta</taxon>
        <taxon>Magnoliopsida</taxon>
        <taxon>Ranunculales</taxon>
        <taxon>Circaeasteraceae</taxon>
        <taxon>Kingdonia</taxon>
    </lineage>
</organism>
<dbReference type="EMBL" id="JACGCM010002535">
    <property type="protein sequence ID" value="KAF6138990.1"/>
    <property type="molecule type" value="Genomic_DNA"/>
</dbReference>
<reference evidence="4 5" key="1">
    <citation type="journal article" date="2020" name="IScience">
        <title>Genome Sequencing of the Endangered Kingdonia uniflora (Circaeasteraceae, Ranunculales) Reveals Potential Mechanisms of Evolutionary Specialization.</title>
        <authorList>
            <person name="Sun Y."/>
            <person name="Deng T."/>
            <person name="Zhang A."/>
            <person name="Moore M.J."/>
            <person name="Landis J.B."/>
            <person name="Lin N."/>
            <person name="Zhang H."/>
            <person name="Zhang X."/>
            <person name="Huang J."/>
            <person name="Zhang X."/>
            <person name="Sun H."/>
            <person name="Wang H."/>
        </authorList>
    </citation>
    <scope>NUCLEOTIDE SEQUENCE [LARGE SCALE GENOMIC DNA]</scope>
    <source>
        <strain evidence="4">TB1705</strain>
        <tissue evidence="4">Leaf</tissue>
    </source>
</reference>
<protein>
    <submittedName>
        <fullName evidence="4">Uncharacterized protein</fullName>
    </submittedName>
</protein>
<dbReference type="Proteomes" id="UP000541444">
    <property type="component" value="Unassembled WGS sequence"/>
</dbReference>
<dbReference type="SUPFAM" id="SSF48576">
    <property type="entry name" value="Terpenoid synthases"/>
    <property type="match status" value="1"/>
</dbReference>
<accession>A0A7J7L8W8</accession>
<evidence type="ECO:0000256" key="2">
    <source>
        <dbReference type="ARBA" id="ARBA00022842"/>
    </source>
</evidence>
<dbReference type="InterPro" id="IPR008949">
    <property type="entry name" value="Isoprenoid_synthase_dom_sf"/>
</dbReference>
<evidence type="ECO:0000313" key="4">
    <source>
        <dbReference type="EMBL" id="KAF6138990.1"/>
    </source>
</evidence>
<dbReference type="GO" id="GO:0016114">
    <property type="term" value="P:terpenoid biosynthetic process"/>
    <property type="evidence" value="ECO:0007669"/>
    <property type="project" value="InterPro"/>
</dbReference>
<dbReference type="PANTHER" id="PTHR31225">
    <property type="entry name" value="OS04G0344100 PROTEIN-RELATED"/>
    <property type="match status" value="1"/>
</dbReference>
<dbReference type="AlphaFoldDB" id="A0A7J7L8W8"/>
<gene>
    <name evidence="4" type="ORF">GIB67_010716</name>
</gene>
<keyword evidence="3" id="KW-0456">Lyase</keyword>
<dbReference type="OrthoDB" id="1921927at2759"/>
<evidence type="ECO:0000313" key="5">
    <source>
        <dbReference type="Proteomes" id="UP000541444"/>
    </source>
</evidence>
<keyword evidence="2" id="KW-0460">Magnesium</keyword>